<proteinExistence type="predicted"/>
<comment type="caution">
    <text evidence="1">The sequence shown here is derived from an EMBL/GenBank/DDBJ whole genome shotgun (WGS) entry which is preliminary data.</text>
</comment>
<sequence>VPEMDDEPPNIDTGIIKKWKRKACNYSSEEKIGNLLLRAFDVMENVVAPGRESDKLEYSVNSMKTEMEHSAKYKDYRDSPLKDFIYGLCECISFMVKPTINSTHEHNSEIGENNQDLPYDTIGPSSVYSNFQYFPSKFEIEDMVMQNVNNRLGQGHSNGPVEHGNHMETAAAADEDLTIHYSSTNIVHGKE</sequence>
<name>A0AAV5WM82_9BILA</name>
<organism evidence="1 2">
    <name type="scientific">Pristionchus fissidentatus</name>
    <dbReference type="NCBI Taxonomy" id="1538716"/>
    <lineage>
        <taxon>Eukaryota</taxon>
        <taxon>Metazoa</taxon>
        <taxon>Ecdysozoa</taxon>
        <taxon>Nematoda</taxon>
        <taxon>Chromadorea</taxon>
        <taxon>Rhabditida</taxon>
        <taxon>Rhabditina</taxon>
        <taxon>Diplogasteromorpha</taxon>
        <taxon>Diplogasteroidea</taxon>
        <taxon>Neodiplogasteridae</taxon>
        <taxon>Pristionchus</taxon>
    </lineage>
</organism>
<dbReference type="AlphaFoldDB" id="A0AAV5WM82"/>
<evidence type="ECO:0000313" key="1">
    <source>
        <dbReference type="EMBL" id="GMT32508.1"/>
    </source>
</evidence>
<dbReference type="EMBL" id="BTSY01000006">
    <property type="protein sequence ID" value="GMT32508.1"/>
    <property type="molecule type" value="Genomic_DNA"/>
</dbReference>
<reference evidence="1" key="1">
    <citation type="submission" date="2023-10" db="EMBL/GenBank/DDBJ databases">
        <title>Genome assembly of Pristionchus species.</title>
        <authorList>
            <person name="Yoshida K."/>
            <person name="Sommer R.J."/>
        </authorList>
    </citation>
    <scope>NUCLEOTIDE SEQUENCE</scope>
    <source>
        <strain evidence="1">RS5133</strain>
    </source>
</reference>
<protein>
    <submittedName>
        <fullName evidence="1">Uncharacterized protein</fullName>
    </submittedName>
</protein>
<feature type="non-terminal residue" evidence="1">
    <location>
        <position position="1"/>
    </location>
</feature>
<gene>
    <name evidence="1" type="ORF">PFISCL1PPCAC_23805</name>
</gene>
<keyword evidence="2" id="KW-1185">Reference proteome</keyword>
<evidence type="ECO:0000313" key="2">
    <source>
        <dbReference type="Proteomes" id="UP001432322"/>
    </source>
</evidence>
<feature type="non-terminal residue" evidence="1">
    <location>
        <position position="191"/>
    </location>
</feature>
<accession>A0AAV5WM82</accession>
<dbReference type="Proteomes" id="UP001432322">
    <property type="component" value="Unassembled WGS sequence"/>
</dbReference>